<dbReference type="Proteomes" id="UP000320300">
    <property type="component" value="Unassembled WGS sequence"/>
</dbReference>
<dbReference type="PANTHER" id="PTHR42700">
    <property type="entry name" value="SULFATE ADENYLYLTRANSFERASE"/>
    <property type="match status" value="1"/>
</dbReference>
<feature type="domain" description="APS kinase" evidence="7">
    <location>
        <begin position="2"/>
        <end position="151"/>
    </location>
</feature>
<dbReference type="GO" id="GO:0005737">
    <property type="term" value="C:cytoplasm"/>
    <property type="evidence" value="ECO:0007669"/>
    <property type="project" value="TreeGrafter"/>
</dbReference>
<dbReference type="OrthoDB" id="9804504at2"/>
<keyword evidence="6 8" id="KW-0418">Kinase</keyword>
<dbReference type="EMBL" id="FXTN01000003">
    <property type="protein sequence ID" value="SMO51657.1"/>
    <property type="molecule type" value="Genomic_DNA"/>
</dbReference>
<dbReference type="GO" id="GO:0070814">
    <property type="term" value="P:hydrogen sulfide biosynthetic process"/>
    <property type="evidence" value="ECO:0007669"/>
    <property type="project" value="UniProtKB-UniPathway"/>
</dbReference>
<keyword evidence="5 6" id="KW-0067">ATP-binding</keyword>
<gene>
    <name evidence="8" type="ORF">SAMN06265348_10351</name>
</gene>
<dbReference type="GO" id="GO:0004020">
    <property type="term" value="F:adenylylsulfate kinase activity"/>
    <property type="evidence" value="ECO:0007669"/>
    <property type="project" value="UniProtKB-EC"/>
</dbReference>
<evidence type="ECO:0000313" key="9">
    <source>
        <dbReference type="Proteomes" id="UP000320300"/>
    </source>
</evidence>
<keyword evidence="4 6" id="KW-0547">Nucleotide-binding</keyword>
<evidence type="ECO:0000259" key="7">
    <source>
        <dbReference type="Pfam" id="PF01583"/>
    </source>
</evidence>
<comment type="function">
    <text evidence="6">Catalyzes the synthesis of activated sulfate.</text>
</comment>
<dbReference type="PANTHER" id="PTHR42700:SF1">
    <property type="entry name" value="SULFATE ADENYLYLTRANSFERASE"/>
    <property type="match status" value="1"/>
</dbReference>
<dbReference type="UniPathway" id="UPA00140">
    <property type="reaction ID" value="UER00205"/>
</dbReference>
<dbReference type="NCBIfam" id="TIGR00455">
    <property type="entry name" value="apsK"/>
    <property type="match status" value="1"/>
</dbReference>
<protein>
    <recommendedName>
        <fullName evidence="2 6">Adenylyl-sulfate kinase</fullName>
        <ecNumber evidence="2 6">2.7.1.25</ecNumber>
    </recommendedName>
</protein>
<name>A0A521BWS3_9SPHI</name>
<dbReference type="EC" id="2.7.1.25" evidence="2 6"/>
<evidence type="ECO:0000256" key="4">
    <source>
        <dbReference type="ARBA" id="ARBA00022741"/>
    </source>
</evidence>
<dbReference type="Pfam" id="PF01583">
    <property type="entry name" value="APS_kinase"/>
    <property type="match status" value="1"/>
</dbReference>
<evidence type="ECO:0000256" key="6">
    <source>
        <dbReference type="RuleBase" id="RU004347"/>
    </source>
</evidence>
<accession>A0A521BWS3</accession>
<comment type="pathway">
    <text evidence="6">Sulfur metabolism; hydrogen sulfide biosynthesis; sulfite from sulfate: step 2/3.</text>
</comment>
<dbReference type="CDD" id="cd02027">
    <property type="entry name" value="APSK"/>
    <property type="match status" value="1"/>
</dbReference>
<dbReference type="RefSeq" id="WP_142527272.1">
    <property type="nucleotide sequence ID" value="NZ_CBCSJO010000004.1"/>
</dbReference>
<evidence type="ECO:0000256" key="3">
    <source>
        <dbReference type="ARBA" id="ARBA00022679"/>
    </source>
</evidence>
<dbReference type="GO" id="GO:0004781">
    <property type="term" value="F:sulfate adenylyltransferase (ATP) activity"/>
    <property type="evidence" value="ECO:0007669"/>
    <property type="project" value="TreeGrafter"/>
</dbReference>
<comment type="catalytic activity">
    <reaction evidence="1 6">
        <text>adenosine 5'-phosphosulfate + ATP = 3'-phosphoadenylyl sulfate + ADP + H(+)</text>
        <dbReference type="Rhea" id="RHEA:24152"/>
        <dbReference type="ChEBI" id="CHEBI:15378"/>
        <dbReference type="ChEBI" id="CHEBI:30616"/>
        <dbReference type="ChEBI" id="CHEBI:58243"/>
        <dbReference type="ChEBI" id="CHEBI:58339"/>
        <dbReference type="ChEBI" id="CHEBI:456216"/>
        <dbReference type="EC" id="2.7.1.25"/>
    </reaction>
</comment>
<dbReference type="GO" id="GO:0010134">
    <property type="term" value="P:sulfate assimilation via adenylyl sulfate reduction"/>
    <property type="evidence" value="ECO:0007669"/>
    <property type="project" value="TreeGrafter"/>
</dbReference>
<evidence type="ECO:0000256" key="2">
    <source>
        <dbReference type="ARBA" id="ARBA00012121"/>
    </source>
</evidence>
<dbReference type="InterPro" id="IPR050512">
    <property type="entry name" value="Sulf_AdTrans/APS_kinase"/>
</dbReference>
<dbReference type="InterPro" id="IPR002891">
    <property type="entry name" value="APS"/>
</dbReference>
<dbReference type="AlphaFoldDB" id="A0A521BWS3"/>
<comment type="similarity">
    <text evidence="6">Belongs to the APS kinase family.</text>
</comment>
<sequence>MVLLLCGLSGAGKTTLANTVKNRLDQSGLNTEIIDGDEYRSTLFRELSYSKPDRLENIRRLGFIANKFSERGIVTIVSAINPYDEVREELKDTYENVKTIFVDCPVRTLIGRDTKGLYKRALLPDGHPEKISNLTGINDPFDVPSSPDLYINTDVLDIQECTSLLCNFIIDNN</sequence>
<evidence type="ECO:0000256" key="5">
    <source>
        <dbReference type="ARBA" id="ARBA00022840"/>
    </source>
</evidence>
<evidence type="ECO:0000256" key="1">
    <source>
        <dbReference type="ARBA" id="ARBA00001823"/>
    </source>
</evidence>
<organism evidence="8 9">
    <name type="scientific">Pedobacter westerhofensis</name>
    <dbReference type="NCBI Taxonomy" id="425512"/>
    <lineage>
        <taxon>Bacteria</taxon>
        <taxon>Pseudomonadati</taxon>
        <taxon>Bacteroidota</taxon>
        <taxon>Sphingobacteriia</taxon>
        <taxon>Sphingobacteriales</taxon>
        <taxon>Sphingobacteriaceae</taxon>
        <taxon>Pedobacter</taxon>
    </lineage>
</organism>
<proteinExistence type="inferred from homology"/>
<evidence type="ECO:0000313" key="8">
    <source>
        <dbReference type="EMBL" id="SMO51657.1"/>
    </source>
</evidence>
<keyword evidence="9" id="KW-1185">Reference proteome</keyword>
<dbReference type="InterPro" id="IPR027417">
    <property type="entry name" value="P-loop_NTPase"/>
</dbReference>
<dbReference type="SUPFAM" id="SSF52540">
    <property type="entry name" value="P-loop containing nucleoside triphosphate hydrolases"/>
    <property type="match status" value="1"/>
</dbReference>
<dbReference type="Gene3D" id="3.40.50.300">
    <property type="entry name" value="P-loop containing nucleotide triphosphate hydrolases"/>
    <property type="match status" value="1"/>
</dbReference>
<keyword evidence="3 6" id="KW-0808">Transferase</keyword>
<dbReference type="InterPro" id="IPR059117">
    <property type="entry name" value="APS_kinase_dom"/>
</dbReference>
<dbReference type="GO" id="GO:0019379">
    <property type="term" value="P:sulfate assimilation, phosphoadenylyl sulfate reduction by phosphoadenylyl-sulfate reductase (thioredoxin)"/>
    <property type="evidence" value="ECO:0007669"/>
    <property type="project" value="TreeGrafter"/>
</dbReference>
<reference evidence="8 9" key="1">
    <citation type="submission" date="2017-05" db="EMBL/GenBank/DDBJ databases">
        <authorList>
            <person name="Varghese N."/>
            <person name="Submissions S."/>
        </authorList>
    </citation>
    <scope>NUCLEOTIDE SEQUENCE [LARGE SCALE GENOMIC DNA]</scope>
    <source>
        <strain evidence="8 9">DSM 19036</strain>
    </source>
</reference>
<dbReference type="GO" id="GO:0005524">
    <property type="term" value="F:ATP binding"/>
    <property type="evidence" value="ECO:0007669"/>
    <property type="project" value="UniProtKB-KW"/>
</dbReference>